<dbReference type="Proteomes" id="UP000010290">
    <property type="component" value="Chromosome"/>
</dbReference>
<evidence type="ECO:0000313" key="2">
    <source>
        <dbReference type="Proteomes" id="UP000010290"/>
    </source>
</evidence>
<comment type="caution">
    <text evidence="1">The sequence shown here is derived from an EMBL/GenBank/DDBJ whole genome shotgun (WGS) entry which is preliminary data.</text>
</comment>
<name>K8VZ48_9GAMM</name>
<protein>
    <submittedName>
        <fullName evidence="1">Uncharacterized protein</fullName>
    </submittedName>
</protein>
<dbReference type="AlphaFoldDB" id="K8VZ48"/>
<gene>
    <name evidence="1" type="ORF">OO7_15114</name>
</gene>
<sequence length="138" mass="16225">MIIKCIENNLARISIEKIDAFENKDSDYSFLKLEKEYSVYGVYHTSDSVYFLIDIENCKPMWVPSFLFTIIENSIPNNWSFNMVKENSNYYDLYSYFGIISMLGYNDLVTNYQHYIGILERTPSELNTFSIIKSSAIR</sequence>
<reference evidence="1 2" key="1">
    <citation type="journal article" date="2012" name="BMC Genomics">
        <title>Comparative genomics of bacteria in the genus Providencia isolated from wild Drosophila melanogaster.</title>
        <authorList>
            <person name="Galac M.R."/>
            <person name="Lazzaro B.P."/>
        </authorList>
    </citation>
    <scope>NUCLEOTIDE SEQUENCE [LARGE SCALE GENOMIC DNA]</scope>
    <source>
        <strain evidence="1 2">DSM 19967</strain>
    </source>
</reference>
<evidence type="ECO:0000313" key="1">
    <source>
        <dbReference type="EMBL" id="EKT53553.1"/>
    </source>
</evidence>
<accession>K8VZ48</accession>
<dbReference type="HOGENOM" id="CLU_151777_0_0_6"/>
<dbReference type="OrthoDB" id="6454134at2"/>
<organism evidence="1 2">
    <name type="scientific">Providencia sneebia DSM 19967</name>
    <dbReference type="NCBI Taxonomy" id="1141660"/>
    <lineage>
        <taxon>Bacteria</taxon>
        <taxon>Pseudomonadati</taxon>
        <taxon>Pseudomonadota</taxon>
        <taxon>Gammaproteobacteria</taxon>
        <taxon>Enterobacterales</taxon>
        <taxon>Morganellaceae</taxon>
        <taxon>Providencia</taxon>
    </lineage>
</organism>
<proteinExistence type="predicted"/>
<keyword evidence="2" id="KW-1185">Reference proteome</keyword>
<dbReference type="EMBL" id="AKKN01000013">
    <property type="protein sequence ID" value="EKT53553.1"/>
    <property type="molecule type" value="Genomic_DNA"/>
</dbReference>